<dbReference type="InterPro" id="IPR027619">
    <property type="entry name" value="C-S_lyase_PatB-like"/>
</dbReference>
<dbReference type="Pfam" id="PF00155">
    <property type="entry name" value="Aminotran_1_2"/>
    <property type="match status" value="1"/>
</dbReference>
<evidence type="ECO:0000256" key="1">
    <source>
        <dbReference type="ARBA" id="ARBA00001933"/>
    </source>
</evidence>
<dbReference type="Gene3D" id="3.90.1150.10">
    <property type="entry name" value="Aspartate Aminotransferase, domain 1"/>
    <property type="match status" value="1"/>
</dbReference>
<dbReference type="PANTHER" id="PTHR43525:SF1">
    <property type="entry name" value="PROTEIN MALY"/>
    <property type="match status" value="1"/>
</dbReference>
<keyword evidence="8" id="KW-1185">Reference proteome</keyword>
<reference evidence="7 8" key="1">
    <citation type="submission" date="2016-02" db="EMBL/GenBank/DDBJ databases">
        <title>Paenibacillus sp. LPB0068, isolated from Crassostrea gigas.</title>
        <authorList>
            <person name="Shin S.-K."/>
            <person name="Yi H."/>
        </authorList>
    </citation>
    <scope>NUCLEOTIDE SEQUENCE [LARGE SCALE GENOMIC DNA]</scope>
    <source>
        <strain evidence="7 8">LPB0068</strain>
    </source>
</reference>
<keyword evidence="4 7" id="KW-0456">Lyase</keyword>
<dbReference type="InterPro" id="IPR004839">
    <property type="entry name" value="Aminotransferase_I/II_large"/>
</dbReference>
<dbReference type="AlphaFoldDB" id="A0A167GS61"/>
<comment type="caution">
    <text evidence="7">The sequence shown here is derived from an EMBL/GenBank/DDBJ whole genome shotgun (WGS) entry which is preliminary data.</text>
</comment>
<evidence type="ECO:0000256" key="3">
    <source>
        <dbReference type="ARBA" id="ARBA00022898"/>
    </source>
</evidence>
<dbReference type="EMBL" id="LSFN01000001">
    <property type="protein sequence ID" value="OAB77850.1"/>
    <property type="molecule type" value="Genomic_DNA"/>
</dbReference>
<evidence type="ECO:0000313" key="8">
    <source>
        <dbReference type="Proteomes" id="UP000077134"/>
    </source>
</evidence>
<dbReference type="GO" id="GO:0030170">
    <property type="term" value="F:pyridoxal phosphate binding"/>
    <property type="evidence" value="ECO:0007669"/>
    <property type="project" value="InterPro"/>
</dbReference>
<evidence type="ECO:0000256" key="2">
    <source>
        <dbReference type="ARBA" id="ARBA00012224"/>
    </source>
</evidence>
<protein>
    <recommendedName>
        <fullName evidence="2">cysteine-S-conjugate beta-lyase</fullName>
        <ecNumber evidence="2">4.4.1.13</ecNumber>
    </recommendedName>
</protein>
<feature type="domain" description="Aminotransferase class I/classII large" evidence="6">
    <location>
        <begin position="36"/>
        <end position="381"/>
    </location>
</feature>
<dbReference type="GO" id="GO:0047804">
    <property type="term" value="F:cysteine-S-conjugate beta-lyase activity"/>
    <property type="evidence" value="ECO:0007669"/>
    <property type="project" value="UniProtKB-EC"/>
</dbReference>
<evidence type="ECO:0000259" key="6">
    <source>
        <dbReference type="Pfam" id="PF00155"/>
    </source>
</evidence>
<dbReference type="EC" id="4.4.1.13" evidence="2"/>
<dbReference type="STRING" id="1763538.LPB68_07280"/>
<dbReference type="Gene3D" id="3.40.640.10">
    <property type="entry name" value="Type I PLP-dependent aspartate aminotransferase-like (Major domain)"/>
    <property type="match status" value="1"/>
</dbReference>
<dbReference type="Proteomes" id="UP000077134">
    <property type="component" value="Unassembled WGS sequence"/>
</dbReference>
<dbReference type="KEGG" id="pcx:LPB68_07280"/>
<dbReference type="SUPFAM" id="SSF53383">
    <property type="entry name" value="PLP-dependent transferases"/>
    <property type="match status" value="1"/>
</dbReference>
<dbReference type="RefSeq" id="WP_068654108.1">
    <property type="nucleotide sequence ID" value="NZ_CP017770.1"/>
</dbReference>
<comment type="cofactor">
    <cofactor evidence="1">
        <name>pyridoxal 5'-phosphate</name>
        <dbReference type="ChEBI" id="CHEBI:597326"/>
    </cofactor>
</comment>
<proteinExistence type="inferred from homology"/>
<dbReference type="InterPro" id="IPR051798">
    <property type="entry name" value="Class-II_PLP-Dep_Aminotrans"/>
</dbReference>
<keyword evidence="3" id="KW-0663">Pyridoxal phosphate</keyword>
<comment type="similarity">
    <text evidence="5">Belongs to the class-II pyridoxal-phosphate-dependent aminotransferase family. MalY/PatB cystathionine beta-lyase subfamily.</text>
</comment>
<evidence type="ECO:0000256" key="5">
    <source>
        <dbReference type="ARBA" id="ARBA00037974"/>
    </source>
</evidence>
<dbReference type="PANTHER" id="PTHR43525">
    <property type="entry name" value="PROTEIN MALY"/>
    <property type="match status" value="1"/>
</dbReference>
<sequence length="392" mass="44858">MDFNQPTHRNQSASVKWDGIENIFGVTDALPMWVADMDFTAPPSVIHAFQERLTHGIFGYSLQTDSYFQAIIDWMKRRHQWQIDKDWIVYSPGVVPALSLIVQAFTEPGDKVIIQPPVYPPFYQVVENHDRELIQNPLRMVDGKYSMDLAQLESQIDDQVKMLILCSPHNPVGRVWTREELEPLAELCIRRNILVVSDEIHSDLLFNKGTHIPYALLSEEAKDLSIICTAPSKSFNIAGLHTSNIIIPNSEIRSKFKKTLQKYALDNISPFGLIATEAAYNEGEEWLDECLLYIRSNMEYVKQYIDTHIPELHVTLPEATYLLWIDFRELGMSTKDLTSFLLKEVKLIGNSGSSFGKEGDGFIRLNLGCQRTIVEEAMKRLNKAIQAWRNKA</sequence>
<dbReference type="NCBIfam" id="TIGR04350">
    <property type="entry name" value="C_S_lyase_PatB"/>
    <property type="match status" value="1"/>
</dbReference>
<dbReference type="OrthoDB" id="9802872at2"/>
<accession>A0A167GS61</accession>
<dbReference type="InterPro" id="IPR015421">
    <property type="entry name" value="PyrdxlP-dep_Trfase_major"/>
</dbReference>
<dbReference type="InterPro" id="IPR015424">
    <property type="entry name" value="PyrdxlP-dep_Trfase"/>
</dbReference>
<name>A0A167GS61_9BACL</name>
<organism evidence="7 8">
    <name type="scientific">Paenibacillus crassostreae</name>
    <dbReference type="NCBI Taxonomy" id="1763538"/>
    <lineage>
        <taxon>Bacteria</taxon>
        <taxon>Bacillati</taxon>
        <taxon>Bacillota</taxon>
        <taxon>Bacilli</taxon>
        <taxon>Bacillales</taxon>
        <taxon>Paenibacillaceae</taxon>
        <taxon>Paenibacillus</taxon>
    </lineage>
</organism>
<evidence type="ECO:0000256" key="4">
    <source>
        <dbReference type="ARBA" id="ARBA00023239"/>
    </source>
</evidence>
<evidence type="ECO:0000313" key="7">
    <source>
        <dbReference type="EMBL" id="OAB77850.1"/>
    </source>
</evidence>
<dbReference type="InterPro" id="IPR015422">
    <property type="entry name" value="PyrdxlP-dep_Trfase_small"/>
</dbReference>
<dbReference type="CDD" id="cd00609">
    <property type="entry name" value="AAT_like"/>
    <property type="match status" value="1"/>
</dbReference>
<gene>
    <name evidence="7" type="ORF">PNBC_00360</name>
</gene>